<protein>
    <submittedName>
        <fullName evidence="1">Uncharacterized protein</fullName>
    </submittedName>
</protein>
<dbReference type="EMBL" id="KZ773033">
    <property type="protein sequence ID" value="PTQ26785.1"/>
    <property type="molecule type" value="Genomic_DNA"/>
</dbReference>
<dbReference type="AlphaFoldDB" id="A0A2R6VYU8"/>
<gene>
    <name evidence="1" type="ORF">MARPO_0376s0001</name>
</gene>
<proteinExistence type="predicted"/>
<name>A0A2R6VYU8_MARPO</name>
<evidence type="ECO:0000313" key="2">
    <source>
        <dbReference type="Proteomes" id="UP000244005"/>
    </source>
</evidence>
<organism evidence="1 2">
    <name type="scientific">Marchantia polymorpha</name>
    <name type="common">Common liverwort</name>
    <name type="synonym">Marchantia aquatica</name>
    <dbReference type="NCBI Taxonomy" id="3197"/>
    <lineage>
        <taxon>Eukaryota</taxon>
        <taxon>Viridiplantae</taxon>
        <taxon>Streptophyta</taxon>
        <taxon>Embryophyta</taxon>
        <taxon>Marchantiophyta</taxon>
        <taxon>Marchantiopsida</taxon>
        <taxon>Marchantiidae</taxon>
        <taxon>Marchantiales</taxon>
        <taxon>Marchantiaceae</taxon>
        <taxon>Marchantia</taxon>
    </lineage>
</organism>
<dbReference type="Proteomes" id="UP000244005">
    <property type="component" value="Unassembled WGS sequence"/>
</dbReference>
<evidence type="ECO:0000313" key="1">
    <source>
        <dbReference type="EMBL" id="PTQ26785.1"/>
    </source>
</evidence>
<keyword evidence="2" id="KW-1185">Reference proteome</keyword>
<sequence length="104" mass="12485">MLPKQERSHLWRHPELDQDLLTCRSFEGKLLVTSSDRFTRHSQSKKRCLLVLPSFKLHLRSIPKDYILRERASLNHELLESPAHYNLDVHNLFREQKVLRILEM</sequence>
<reference evidence="2" key="1">
    <citation type="journal article" date="2017" name="Cell">
        <title>Insights into land plant evolution garnered from the Marchantia polymorpha genome.</title>
        <authorList>
            <person name="Bowman J.L."/>
            <person name="Kohchi T."/>
            <person name="Yamato K.T."/>
            <person name="Jenkins J."/>
            <person name="Shu S."/>
            <person name="Ishizaki K."/>
            <person name="Yamaoka S."/>
            <person name="Nishihama R."/>
            <person name="Nakamura Y."/>
            <person name="Berger F."/>
            <person name="Adam C."/>
            <person name="Aki S.S."/>
            <person name="Althoff F."/>
            <person name="Araki T."/>
            <person name="Arteaga-Vazquez M.A."/>
            <person name="Balasubrmanian S."/>
            <person name="Barry K."/>
            <person name="Bauer D."/>
            <person name="Boehm C.R."/>
            <person name="Briginshaw L."/>
            <person name="Caballero-Perez J."/>
            <person name="Catarino B."/>
            <person name="Chen F."/>
            <person name="Chiyoda S."/>
            <person name="Chovatia M."/>
            <person name="Davies K.M."/>
            <person name="Delmans M."/>
            <person name="Demura T."/>
            <person name="Dierschke T."/>
            <person name="Dolan L."/>
            <person name="Dorantes-Acosta A.E."/>
            <person name="Eklund D.M."/>
            <person name="Florent S.N."/>
            <person name="Flores-Sandoval E."/>
            <person name="Fujiyama A."/>
            <person name="Fukuzawa H."/>
            <person name="Galik B."/>
            <person name="Grimanelli D."/>
            <person name="Grimwood J."/>
            <person name="Grossniklaus U."/>
            <person name="Hamada T."/>
            <person name="Haseloff J."/>
            <person name="Hetherington A.J."/>
            <person name="Higo A."/>
            <person name="Hirakawa Y."/>
            <person name="Hundley H.N."/>
            <person name="Ikeda Y."/>
            <person name="Inoue K."/>
            <person name="Inoue S.I."/>
            <person name="Ishida S."/>
            <person name="Jia Q."/>
            <person name="Kakita M."/>
            <person name="Kanazawa T."/>
            <person name="Kawai Y."/>
            <person name="Kawashima T."/>
            <person name="Kennedy M."/>
            <person name="Kinose K."/>
            <person name="Kinoshita T."/>
            <person name="Kohara Y."/>
            <person name="Koide E."/>
            <person name="Komatsu K."/>
            <person name="Kopischke S."/>
            <person name="Kubo M."/>
            <person name="Kyozuka J."/>
            <person name="Lagercrantz U."/>
            <person name="Lin S.S."/>
            <person name="Lindquist E."/>
            <person name="Lipzen A.M."/>
            <person name="Lu C.W."/>
            <person name="De Luna E."/>
            <person name="Martienssen R.A."/>
            <person name="Minamino N."/>
            <person name="Mizutani M."/>
            <person name="Mizutani M."/>
            <person name="Mochizuki N."/>
            <person name="Monte I."/>
            <person name="Mosher R."/>
            <person name="Nagasaki H."/>
            <person name="Nakagami H."/>
            <person name="Naramoto S."/>
            <person name="Nishitani K."/>
            <person name="Ohtani M."/>
            <person name="Okamoto T."/>
            <person name="Okumura M."/>
            <person name="Phillips J."/>
            <person name="Pollak B."/>
            <person name="Reinders A."/>
            <person name="Rovekamp M."/>
            <person name="Sano R."/>
            <person name="Sawa S."/>
            <person name="Schmid M.W."/>
            <person name="Shirakawa M."/>
            <person name="Solano R."/>
            <person name="Spunde A."/>
            <person name="Suetsugu N."/>
            <person name="Sugano S."/>
            <person name="Sugiyama A."/>
            <person name="Sun R."/>
            <person name="Suzuki Y."/>
            <person name="Takenaka M."/>
            <person name="Takezawa D."/>
            <person name="Tomogane H."/>
            <person name="Tsuzuki M."/>
            <person name="Ueda T."/>
            <person name="Umeda M."/>
            <person name="Ward J.M."/>
            <person name="Watanabe Y."/>
            <person name="Yazaki K."/>
            <person name="Yokoyama R."/>
            <person name="Yoshitake Y."/>
            <person name="Yotsui I."/>
            <person name="Zachgo S."/>
            <person name="Schmutz J."/>
        </authorList>
    </citation>
    <scope>NUCLEOTIDE SEQUENCE [LARGE SCALE GENOMIC DNA]</scope>
    <source>
        <strain evidence="2">Tak-1</strain>
    </source>
</reference>
<dbReference type="Gramene" id="Mp2g23340.1">
    <property type="protein sequence ID" value="Mp2g23340.1.cds"/>
    <property type="gene ID" value="Mp2g23340"/>
</dbReference>
<accession>A0A2R6VYU8</accession>